<evidence type="ECO:0000259" key="2">
    <source>
        <dbReference type="Pfam" id="PF01051"/>
    </source>
</evidence>
<dbReference type="InterPro" id="IPR000525">
    <property type="entry name" value="Initiator_Rep_WH1"/>
</dbReference>
<dbReference type="Gene3D" id="1.10.10.10">
    <property type="entry name" value="Winged helix-like DNA-binding domain superfamily/Winged helix DNA-binding domain"/>
    <property type="match status" value="1"/>
</dbReference>
<dbReference type="OrthoDB" id="9122127at2"/>
<evidence type="ECO:0000313" key="4">
    <source>
        <dbReference type="Proteomes" id="UP000092671"/>
    </source>
</evidence>
<dbReference type="SUPFAM" id="SSF46785">
    <property type="entry name" value="Winged helix' DNA-binding domain"/>
    <property type="match status" value="2"/>
</dbReference>
<proteinExistence type="inferred from homology"/>
<feature type="domain" description="Initiator Rep protein WH1" evidence="2">
    <location>
        <begin position="137"/>
        <end position="291"/>
    </location>
</feature>
<dbReference type="InterPro" id="IPR036388">
    <property type="entry name" value="WH-like_DNA-bd_sf"/>
</dbReference>
<dbReference type="AlphaFoldDB" id="A0A1B8PIX7"/>
<protein>
    <recommendedName>
        <fullName evidence="2">Initiator Rep protein WH1 domain-containing protein</fullName>
    </recommendedName>
</protein>
<dbReference type="GO" id="GO:0006270">
    <property type="term" value="P:DNA replication initiation"/>
    <property type="evidence" value="ECO:0007669"/>
    <property type="project" value="InterPro"/>
</dbReference>
<dbReference type="Pfam" id="PF01051">
    <property type="entry name" value="Rep3_N"/>
    <property type="match status" value="1"/>
</dbReference>
<sequence length="370" mass="44085">MTMPKRKYDELSLHEKFQFNHLVQMMIDGWVEDIDKKMFVINRFNLDYRDDVPMQFLMGMYQPEKITLPPPKEISPKEAFEKFRQEHLSSQWSKPFKFDPPIEISEIFGEYAQKEITTNISQEVIPDGNGMAYSDEWIVMQNRLLHAISHLTLDERRLILLLSPIVRREIAKNPKQDIFDIHVKDFVSEYGINSKKYYGELEKIADSILRKAFYYWNFKDNKPFGEKTHKSGVSWFSWCDYLENEAILKIQLNNRVIEMLTIFDKANPFTKYQKEWITKLGTYGIILLELILSCMYQKHKQKSYTVEYLREKFDCVENYAQFQILKQKLSIKPLKKSTKTPPFVLAIPKRKGDVLFLNLYLLLKIQRLNN</sequence>
<evidence type="ECO:0000313" key="3">
    <source>
        <dbReference type="EMBL" id="OBX49636.1"/>
    </source>
</evidence>
<dbReference type="GO" id="GO:0003887">
    <property type="term" value="F:DNA-directed DNA polymerase activity"/>
    <property type="evidence" value="ECO:0007669"/>
    <property type="project" value="InterPro"/>
</dbReference>
<organism evidence="3 4">
    <name type="scientific">Moraxella nonliquefaciens</name>
    <dbReference type="NCBI Taxonomy" id="478"/>
    <lineage>
        <taxon>Bacteria</taxon>
        <taxon>Pseudomonadati</taxon>
        <taxon>Pseudomonadota</taxon>
        <taxon>Gammaproteobacteria</taxon>
        <taxon>Moraxellales</taxon>
        <taxon>Moraxellaceae</taxon>
        <taxon>Moraxella</taxon>
    </lineage>
</organism>
<reference evidence="3 4" key="1">
    <citation type="submission" date="2016-06" db="EMBL/GenBank/DDBJ databases">
        <title>Draft genome of Moraxella nonliquefaciens CCUG 60284.</title>
        <authorList>
            <person name="Salva-Serra F."/>
            <person name="Engstrom-Jakobsson H."/>
            <person name="Thorell K."/>
            <person name="Gonzales-Siles L."/>
            <person name="Karlsson R."/>
            <person name="Boulund F."/>
            <person name="Engstrand L."/>
            <person name="Kristiansson E."/>
            <person name="Moore E."/>
        </authorList>
    </citation>
    <scope>NUCLEOTIDE SEQUENCE [LARGE SCALE GENOMIC DNA]</scope>
    <source>
        <strain evidence="3 4">CCUG 60284</strain>
    </source>
</reference>
<accession>A0A1B8PIX7</accession>
<comment type="similarity">
    <text evidence="1">Belongs to the initiator RepB protein family.</text>
</comment>
<dbReference type="RefSeq" id="WP_066893557.1">
    <property type="nucleotide sequence ID" value="NZ_LZDN01000034.1"/>
</dbReference>
<dbReference type="InterPro" id="IPR036390">
    <property type="entry name" value="WH_DNA-bd_sf"/>
</dbReference>
<evidence type="ECO:0000256" key="1">
    <source>
        <dbReference type="ARBA" id="ARBA00038283"/>
    </source>
</evidence>
<dbReference type="Proteomes" id="UP000092671">
    <property type="component" value="Unassembled WGS sequence"/>
</dbReference>
<name>A0A1B8PIX7_MORNO</name>
<comment type="caution">
    <text evidence="3">The sequence shown here is derived from an EMBL/GenBank/DDBJ whole genome shotgun (WGS) entry which is preliminary data.</text>
</comment>
<gene>
    <name evidence="3" type="ORF">A9Z60_03125</name>
</gene>
<dbReference type="EMBL" id="LZDN01000034">
    <property type="protein sequence ID" value="OBX49636.1"/>
    <property type="molecule type" value="Genomic_DNA"/>
</dbReference>